<dbReference type="PROSITE" id="PS51375">
    <property type="entry name" value="PPR"/>
    <property type="match status" value="5"/>
</dbReference>
<protein>
    <submittedName>
        <fullName evidence="4">Pentatricopeptide repeat-containing protein, chloroplastic</fullName>
    </submittedName>
</protein>
<evidence type="ECO:0000256" key="1">
    <source>
        <dbReference type="ARBA" id="ARBA00022737"/>
    </source>
</evidence>
<dbReference type="PANTHER" id="PTHR47926">
    <property type="entry name" value="PENTATRICOPEPTIDE REPEAT-CONTAINING PROTEIN"/>
    <property type="match status" value="1"/>
</dbReference>
<dbReference type="Proteomes" id="UP001140949">
    <property type="component" value="Unassembled WGS sequence"/>
</dbReference>
<reference evidence="4" key="2">
    <citation type="submission" date="2023-04" db="EMBL/GenBank/DDBJ databases">
        <authorList>
            <person name="Bruccoleri R.E."/>
            <person name="Oakeley E.J."/>
            <person name="Faust A.-M."/>
            <person name="Dessus-Babus S."/>
            <person name="Altorfer M."/>
            <person name="Burckhardt D."/>
            <person name="Oertli M."/>
            <person name="Naumann U."/>
            <person name="Petersen F."/>
            <person name="Wong J."/>
        </authorList>
    </citation>
    <scope>NUCLEOTIDE SEQUENCE</scope>
    <source>
        <strain evidence="4">GSM-AAB239-AS_SAM_17_03QT</strain>
        <tissue evidence="4">Leaf</tissue>
    </source>
</reference>
<dbReference type="PANTHER" id="PTHR47926:SF515">
    <property type="entry name" value="UMP-CMP KINASE"/>
    <property type="match status" value="1"/>
</dbReference>
<feature type="repeat" description="PPR" evidence="2">
    <location>
        <begin position="148"/>
        <end position="182"/>
    </location>
</feature>
<dbReference type="GO" id="GO:0003723">
    <property type="term" value="F:RNA binding"/>
    <property type="evidence" value="ECO:0007669"/>
    <property type="project" value="InterPro"/>
</dbReference>
<comment type="caution">
    <text evidence="4">The sequence shown here is derived from an EMBL/GenBank/DDBJ whole genome shotgun (WGS) entry which is preliminary data.</text>
</comment>
<keyword evidence="5" id="KW-1185">Reference proteome</keyword>
<dbReference type="Pfam" id="PF01535">
    <property type="entry name" value="PPR"/>
    <property type="match status" value="3"/>
</dbReference>
<dbReference type="AlphaFoldDB" id="A0AAX6E272"/>
<dbReference type="InterPro" id="IPR046960">
    <property type="entry name" value="PPR_At4g14850-like_plant"/>
</dbReference>
<dbReference type="Pfam" id="PF13812">
    <property type="entry name" value="PPR_3"/>
    <property type="match status" value="1"/>
</dbReference>
<reference evidence="4" key="1">
    <citation type="journal article" date="2023" name="GigaByte">
        <title>Genome assembly of the bearded iris, Iris pallida Lam.</title>
        <authorList>
            <person name="Bruccoleri R.E."/>
            <person name="Oakeley E.J."/>
            <person name="Faust A.M.E."/>
            <person name="Altorfer M."/>
            <person name="Dessus-Babus S."/>
            <person name="Burckhardt D."/>
            <person name="Oertli M."/>
            <person name="Naumann U."/>
            <person name="Petersen F."/>
            <person name="Wong J."/>
        </authorList>
    </citation>
    <scope>NUCLEOTIDE SEQUENCE</scope>
    <source>
        <strain evidence="4">GSM-AAB239-AS_SAM_17_03QT</strain>
    </source>
</reference>
<feature type="region of interest" description="Disordered" evidence="3">
    <location>
        <begin position="15"/>
        <end position="58"/>
    </location>
</feature>
<dbReference type="GO" id="GO:0009451">
    <property type="term" value="P:RNA modification"/>
    <property type="evidence" value="ECO:0007669"/>
    <property type="project" value="InterPro"/>
</dbReference>
<dbReference type="EMBL" id="JANAVB010040419">
    <property type="protein sequence ID" value="KAJ6798053.1"/>
    <property type="molecule type" value="Genomic_DNA"/>
</dbReference>
<dbReference type="NCBIfam" id="TIGR00756">
    <property type="entry name" value="PPR"/>
    <property type="match status" value="3"/>
</dbReference>
<dbReference type="InterPro" id="IPR002885">
    <property type="entry name" value="PPR_rpt"/>
</dbReference>
<feature type="repeat" description="PPR" evidence="2">
    <location>
        <begin position="218"/>
        <end position="248"/>
    </location>
</feature>
<feature type="repeat" description="PPR" evidence="2">
    <location>
        <begin position="483"/>
        <end position="517"/>
    </location>
</feature>
<keyword evidence="1" id="KW-0677">Repeat</keyword>
<gene>
    <name evidence="4" type="ORF">M6B38_212925</name>
</gene>
<dbReference type="FunFam" id="1.25.40.10:FF:001788">
    <property type="entry name" value="Pentatricopeptide repeat-containing protein At4g25270, chloroplastic"/>
    <property type="match status" value="1"/>
</dbReference>
<organism evidence="4 5">
    <name type="scientific">Iris pallida</name>
    <name type="common">Sweet iris</name>
    <dbReference type="NCBI Taxonomy" id="29817"/>
    <lineage>
        <taxon>Eukaryota</taxon>
        <taxon>Viridiplantae</taxon>
        <taxon>Streptophyta</taxon>
        <taxon>Embryophyta</taxon>
        <taxon>Tracheophyta</taxon>
        <taxon>Spermatophyta</taxon>
        <taxon>Magnoliopsida</taxon>
        <taxon>Liliopsida</taxon>
        <taxon>Asparagales</taxon>
        <taxon>Iridaceae</taxon>
        <taxon>Iridoideae</taxon>
        <taxon>Irideae</taxon>
        <taxon>Iris</taxon>
    </lineage>
</organism>
<name>A0AAX6E272_IRIPA</name>
<dbReference type="FunFam" id="1.25.40.10:FF:000344">
    <property type="entry name" value="Pentatricopeptide repeat-containing protein"/>
    <property type="match status" value="1"/>
</dbReference>
<feature type="compositionally biased region" description="Low complexity" evidence="3">
    <location>
        <begin position="15"/>
        <end position="24"/>
    </location>
</feature>
<dbReference type="Gene3D" id="1.25.40.10">
    <property type="entry name" value="Tetratricopeptide repeat domain"/>
    <property type="match status" value="4"/>
</dbReference>
<feature type="repeat" description="PPR" evidence="2">
    <location>
        <begin position="249"/>
        <end position="283"/>
    </location>
</feature>
<sequence length="519" mass="57726">MPLYAMIPSPPTLPLTLTSPISPIRRTKQKHKRSTKIHTPTPLPPPPPPPNANPQTQQHAVLQSVLQDIQSSAVVVDDPSLFSSLLETCHRLRSPLTDVILLHSLIPPRLLRTNAGLSSKLVRLYSSLGCTDLAHQLFDEMPACNRTLAFPWNSLLHGYSSLGLFHDALALYHQMDEEGVAPDRFTFPRALRACAGLGLLHHGEAVHRHAVRSGLALDPFVLNALVHMYAKCGDIVKARNIFSRIEDRDSVSWNSMIAAYFRHGLPADALDTCRGMLRARVEPDPVTLSTILAGVSTFGRTGLEVHCWVLRRGLERSLSVANSLVGLYSARGQPDHARTVFESMPEKDLVSWNAVISAHSRDYRVLSLFRKMEECGPRPDRVTFVSLLSACANLGMVEDGRRLFSEMEKVYGIKPGTEHYGCMVNMLGRAGLFDEAYEIVSKRMEFDAGPTVWGALLFASSMHGNVAVGEAAAERLFELEPDNEHNFELMMKIYRNAGRSEDVRRVRRLMRERGLESGS</sequence>
<proteinExistence type="predicted"/>
<dbReference type="Pfam" id="PF13041">
    <property type="entry name" value="PPR_2"/>
    <property type="match status" value="2"/>
</dbReference>
<evidence type="ECO:0000256" key="2">
    <source>
        <dbReference type="PROSITE-ProRule" id="PRU00708"/>
    </source>
</evidence>
<feature type="compositionally biased region" description="Basic residues" evidence="3">
    <location>
        <begin position="25"/>
        <end position="36"/>
    </location>
</feature>
<evidence type="ECO:0000313" key="5">
    <source>
        <dbReference type="Proteomes" id="UP001140949"/>
    </source>
</evidence>
<dbReference type="Pfam" id="PF20431">
    <property type="entry name" value="E_motif"/>
    <property type="match status" value="1"/>
</dbReference>
<accession>A0AAX6E272</accession>
<dbReference type="InterPro" id="IPR011990">
    <property type="entry name" value="TPR-like_helical_dom_sf"/>
</dbReference>
<dbReference type="InterPro" id="IPR046848">
    <property type="entry name" value="E_motif"/>
</dbReference>
<feature type="compositionally biased region" description="Pro residues" evidence="3">
    <location>
        <begin position="41"/>
        <end position="52"/>
    </location>
</feature>
<evidence type="ECO:0000313" key="4">
    <source>
        <dbReference type="EMBL" id="KAJ6798053.1"/>
    </source>
</evidence>
<evidence type="ECO:0000256" key="3">
    <source>
        <dbReference type="SAM" id="MobiDB-lite"/>
    </source>
</evidence>
<feature type="repeat" description="PPR" evidence="2">
    <location>
        <begin position="380"/>
        <end position="415"/>
    </location>
</feature>